<reference evidence="2 3" key="1">
    <citation type="journal article" date="2016" name="Mol. Biol. Evol.">
        <title>Comparative Genomics of Early-Diverging Mushroom-Forming Fungi Provides Insights into the Origins of Lignocellulose Decay Capabilities.</title>
        <authorList>
            <person name="Nagy L.G."/>
            <person name="Riley R."/>
            <person name="Tritt A."/>
            <person name="Adam C."/>
            <person name="Daum C."/>
            <person name="Floudas D."/>
            <person name="Sun H."/>
            <person name="Yadav J.S."/>
            <person name="Pangilinan J."/>
            <person name="Larsson K.H."/>
            <person name="Matsuura K."/>
            <person name="Barry K."/>
            <person name="Labutti K."/>
            <person name="Kuo R."/>
            <person name="Ohm R.A."/>
            <person name="Bhattacharya S.S."/>
            <person name="Shirouzu T."/>
            <person name="Yoshinaga Y."/>
            <person name="Martin F.M."/>
            <person name="Grigoriev I.V."/>
            <person name="Hibbett D.S."/>
        </authorList>
    </citation>
    <scope>NUCLEOTIDE SEQUENCE [LARGE SCALE GENOMIC DNA]</scope>
    <source>
        <strain evidence="2 3">HHB12029</strain>
    </source>
</reference>
<evidence type="ECO:0000313" key="2">
    <source>
        <dbReference type="EMBL" id="KZV97002.1"/>
    </source>
</evidence>
<dbReference type="STRING" id="1314781.A0A165KWN2"/>
<proteinExistence type="predicted"/>
<accession>A0A165KWN2</accession>
<feature type="non-terminal residue" evidence="2">
    <location>
        <position position="1"/>
    </location>
</feature>
<feature type="non-terminal residue" evidence="2">
    <location>
        <position position="117"/>
    </location>
</feature>
<name>A0A165KWN2_EXIGL</name>
<dbReference type="OrthoDB" id="3344688at2759"/>
<gene>
    <name evidence="2" type="ORF">EXIGLDRAFT_569680</name>
</gene>
<protein>
    <recommendedName>
        <fullName evidence="1">Reverse transcriptase Ty1/copia-type domain-containing protein</fullName>
    </recommendedName>
</protein>
<dbReference type="Pfam" id="PF07727">
    <property type="entry name" value="RVT_2"/>
    <property type="match status" value="1"/>
</dbReference>
<evidence type="ECO:0000313" key="3">
    <source>
        <dbReference type="Proteomes" id="UP000077266"/>
    </source>
</evidence>
<dbReference type="EMBL" id="KV425935">
    <property type="protein sequence ID" value="KZV97002.1"/>
    <property type="molecule type" value="Genomic_DNA"/>
</dbReference>
<feature type="domain" description="Reverse transcriptase Ty1/copia-type" evidence="1">
    <location>
        <begin position="2"/>
        <end position="110"/>
    </location>
</feature>
<dbReference type="Proteomes" id="UP000077266">
    <property type="component" value="Unassembled WGS sequence"/>
</dbReference>
<dbReference type="InterPro" id="IPR013103">
    <property type="entry name" value="RVT_2"/>
</dbReference>
<organism evidence="2 3">
    <name type="scientific">Exidia glandulosa HHB12029</name>
    <dbReference type="NCBI Taxonomy" id="1314781"/>
    <lineage>
        <taxon>Eukaryota</taxon>
        <taxon>Fungi</taxon>
        <taxon>Dikarya</taxon>
        <taxon>Basidiomycota</taxon>
        <taxon>Agaricomycotina</taxon>
        <taxon>Agaricomycetes</taxon>
        <taxon>Auriculariales</taxon>
        <taxon>Exidiaceae</taxon>
        <taxon>Exidia</taxon>
    </lineage>
</organism>
<keyword evidence="3" id="KW-1185">Reference proteome</keyword>
<evidence type="ECO:0000259" key="1">
    <source>
        <dbReference type="Pfam" id="PF07727"/>
    </source>
</evidence>
<sequence length="117" mass="12949">LLKALYGLKDSGLIWYRTLVRAMLDMGFKRCLADMGLFVLHLKNSLLLVAVSTDDCLCACLGCSLTCGSPNVEVIAVFKEEMGTLYDIKDLGSARWYLGIEIIRDREGRTAALSQRA</sequence>
<dbReference type="AlphaFoldDB" id="A0A165KWN2"/>
<dbReference type="InParanoid" id="A0A165KWN2"/>